<feature type="compositionally biased region" description="Low complexity" evidence="1">
    <location>
        <begin position="31"/>
        <end position="45"/>
    </location>
</feature>
<evidence type="ECO:0000256" key="1">
    <source>
        <dbReference type="SAM" id="MobiDB-lite"/>
    </source>
</evidence>
<proteinExistence type="predicted"/>
<reference evidence="4" key="1">
    <citation type="submission" date="2016-10" db="EMBL/GenBank/DDBJ databases">
        <authorList>
            <person name="Varghese N."/>
            <person name="Submissions S."/>
        </authorList>
    </citation>
    <scope>NUCLEOTIDE SEQUENCE [LARGE SCALE GENOMIC DNA]</scope>
    <source>
        <strain evidence="4">DSM 7481</strain>
    </source>
</reference>
<name>A0A1I1ZLL3_9BURK</name>
<keyword evidence="4" id="KW-1185">Reference proteome</keyword>
<dbReference type="EMBL" id="FOMQ01000028">
    <property type="protein sequence ID" value="SFE31220.1"/>
    <property type="molecule type" value="Genomic_DNA"/>
</dbReference>
<dbReference type="Pfam" id="PF07906">
    <property type="entry name" value="Toxin_15"/>
    <property type="match status" value="1"/>
</dbReference>
<evidence type="ECO:0000313" key="4">
    <source>
        <dbReference type="Proteomes" id="UP000199517"/>
    </source>
</evidence>
<dbReference type="AlphaFoldDB" id="A0A1I1ZLL3"/>
<feature type="domain" description="ShET2 enterotoxin N-terminal" evidence="2">
    <location>
        <begin position="72"/>
        <end position="313"/>
    </location>
</feature>
<evidence type="ECO:0000259" key="2">
    <source>
        <dbReference type="Pfam" id="PF07906"/>
    </source>
</evidence>
<dbReference type="OrthoDB" id="9135932at2"/>
<sequence length="552" mass="58018">MTELKIHRPVHSASARPQPSPDTGGPGAGTAAGSAPSARGPAGLAQRVSGRVPANGGRAPRAPMPGAHRPMPKPVPYHSQKPDRSLDCLNLLVPYPSGWGWPGMVIECRHLALTWVMQAAGAGKPDYADFSSVPAIARSVQPQANALYEILMTHAPEVHMAALEDIGRFAAGQLKAMASAGAPAAKQFLFCSGGHAMALELKVKQGAEGPRFVANFYDPNITANHKRVASHDLAHVEALRVEDLVEDALAKHYFGNESAVLMVALPPGDLEALPPAPHGGTQRRLAGPTPPVDAGVIHQLLTTNMAGTLRDIAPRIAQLARRDPEAAERVLEGRSCMGLSGISKALERSSAAAVGAYIDLVASSPLPLAATVRLLTPRLADGQLGLALALRSAEPETVQAYLDGLDRHPQLNDHHRAGLLGVRGAEGRTALGQGMRTGRADNIQVLVDRIAQLDVPSRTRCVLLCTPHDGGGPCLAQALRDNAADRVAAYVEAVLASPMHAREKAYVLGAGLPAGELLAQARSHDARQALHAYRSAIEQSTLPAREKSLLLG</sequence>
<accession>A0A1I1ZLL3</accession>
<organism evidence="3 4">
    <name type="scientific">Paracidovorax konjaci</name>
    <dbReference type="NCBI Taxonomy" id="32040"/>
    <lineage>
        <taxon>Bacteria</taxon>
        <taxon>Pseudomonadati</taxon>
        <taxon>Pseudomonadota</taxon>
        <taxon>Betaproteobacteria</taxon>
        <taxon>Burkholderiales</taxon>
        <taxon>Comamonadaceae</taxon>
        <taxon>Paracidovorax</taxon>
    </lineage>
</organism>
<gene>
    <name evidence="3" type="ORF">SAMN04489710_1281</name>
</gene>
<dbReference type="InterPro" id="IPR012927">
    <property type="entry name" value="Toxin_15_N"/>
</dbReference>
<feature type="region of interest" description="Disordered" evidence="1">
    <location>
        <begin position="1"/>
        <end position="80"/>
    </location>
</feature>
<dbReference type="Proteomes" id="UP000199517">
    <property type="component" value="Unassembled WGS sequence"/>
</dbReference>
<evidence type="ECO:0000313" key="3">
    <source>
        <dbReference type="EMBL" id="SFE31220.1"/>
    </source>
</evidence>
<protein>
    <submittedName>
        <fullName evidence="3">ShET2 enterotoxin, N-terminal region</fullName>
    </submittedName>
</protein>